<dbReference type="InterPro" id="IPR011011">
    <property type="entry name" value="Znf_FYVE_PHD"/>
</dbReference>
<feature type="compositionally biased region" description="Acidic residues" evidence="14">
    <location>
        <begin position="134"/>
        <end position="154"/>
    </location>
</feature>
<dbReference type="CDD" id="cd15489">
    <property type="entry name" value="PHD_SF"/>
    <property type="match status" value="1"/>
</dbReference>
<feature type="region of interest" description="Disordered" evidence="14">
    <location>
        <begin position="801"/>
        <end position="1136"/>
    </location>
</feature>
<feature type="region of interest" description="Disordered" evidence="14">
    <location>
        <begin position="404"/>
        <end position="432"/>
    </location>
</feature>
<evidence type="ECO:0000256" key="7">
    <source>
        <dbReference type="ARBA" id="ARBA00022833"/>
    </source>
</evidence>
<feature type="compositionally biased region" description="Acidic residues" evidence="14">
    <location>
        <begin position="114"/>
        <end position="124"/>
    </location>
</feature>
<dbReference type="GO" id="GO:0006357">
    <property type="term" value="P:regulation of transcription by RNA polymerase II"/>
    <property type="evidence" value="ECO:0007669"/>
    <property type="project" value="TreeGrafter"/>
</dbReference>
<evidence type="ECO:0000313" key="16">
    <source>
        <dbReference type="EMBL" id="QQK45771.1"/>
    </source>
</evidence>
<keyword evidence="5" id="KW-0479">Metal-binding</keyword>
<comment type="similarity">
    <text evidence="2 13">Belongs to the MYST (SAS/MOZ) family.</text>
</comment>
<dbReference type="RefSeq" id="XP_065957412.1">
    <property type="nucleotide sequence ID" value="XM_066099685.1"/>
</dbReference>
<dbReference type="Proteomes" id="UP000595662">
    <property type="component" value="Chromosome 4"/>
</dbReference>
<feature type="active site" description="Proton donor/acceptor" evidence="12">
    <location>
        <position position="691"/>
    </location>
</feature>
<evidence type="ECO:0000256" key="2">
    <source>
        <dbReference type="ARBA" id="ARBA00010107"/>
    </source>
</evidence>
<dbReference type="EMBL" id="CP060777">
    <property type="protein sequence ID" value="QQK45771.1"/>
    <property type="molecule type" value="Genomic_DNA"/>
</dbReference>
<feature type="compositionally biased region" description="Basic and acidic residues" evidence="14">
    <location>
        <begin position="801"/>
        <end position="812"/>
    </location>
</feature>
<feature type="region of interest" description="Disordered" evidence="14">
    <location>
        <begin position="304"/>
        <end position="323"/>
    </location>
</feature>
<feature type="compositionally biased region" description="Polar residues" evidence="14">
    <location>
        <begin position="949"/>
        <end position="969"/>
    </location>
</feature>
<dbReference type="FunFam" id="3.30.60.60:FF:000001">
    <property type="entry name" value="Histone acetyltransferase"/>
    <property type="match status" value="1"/>
</dbReference>
<protein>
    <recommendedName>
        <fullName evidence="3 13">Histone acetyltransferase</fullName>
        <ecNumber evidence="3 13">2.3.1.48</ecNumber>
    </recommendedName>
</protein>
<gene>
    <name evidence="16" type="ORF">Pdw03_0669</name>
</gene>
<dbReference type="PANTHER" id="PTHR10615:SF161">
    <property type="entry name" value="HISTONE ACETYLTRANSFERASE KAT7"/>
    <property type="match status" value="1"/>
</dbReference>
<feature type="compositionally biased region" description="Polar residues" evidence="14">
    <location>
        <begin position="849"/>
        <end position="866"/>
    </location>
</feature>
<dbReference type="GO" id="GO:1990467">
    <property type="term" value="C:NuA3a histone acetyltransferase complex"/>
    <property type="evidence" value="ECO:0007669"/>
    <property type="project" value="TreeGrafter"/>
</dbReference>
<dbReference type="InterPro" id="IPR002717">
    <property type="entry name" value="HAT_MYST-type"/>
</dbReference>
<comment type="function">
    <text evidence="11">Catalytic component of the NuA4 histone acetyltransferase (HAT) complex which is involved in epigenetic transcriptional activation of selected genes principally by acetylation of nucleosomal histones H4, H3, H2B, H2A and H2A variant H2A.Z. Acetylates histone H4 to form H4K5ac, H4K8ac, H4K12ac and H4K16ac, histone H3 to form H3K14ac, and histone H2A to form H2AK4ac and H2AK7ac. The NuA4 complex is involved in the DNA damage response and is required for chromosome segregation. The NuA4 complex plays a direct role in repair of DNA double-strand breaks (DSBs) through homologous recombination. Recruitment to promoters depends on H3K4me. Also acetylates non-histone proteins. In addition to protein acetyltransferase, can use different acyl-CoA substrates, such as 2-hydroxyisobutanoyl-CoA (2-hydroxyisobutyryl-CoA) or (2E)-butenoyl-CoA (crotonyl-CoA), and is able to mediate protein 2-hydroxyisobutyrylation and crotonylation, respectively.</text>
</comment>
<dbReference type="GO" id="GO:0031507">
    <property type="term" value="P:heterochromatin formation"/>
    <property type="evidence" value="ECO:0007669"/>
    <property type="project" value="UniProtKB-ARBA"/>
</dbReference>
<dbReference type="SUPFAM" id="SSF57903">
    <property type="entry name" value="FYVE/PHD zinc finger"/>
    <property type="match status" value="1"/>
</dbReference>
<dbReference type="InterPro" id="IPR040706">
    <property type="entry name" value="Zf-MYST"/>
</dbReference>
<dbReference type="Pfam" id="PF17772">
    <property type="entry name" value="zf-MYST"/>
    <property type="match status" value="1"/>
</dbReference>
<evidence type="ECO:0000256" key="6">
    <source>
        <dbReference type="ARBA" id="ARBA00022771"/>
    </source>
</evidence>
<dbReference type="Gene3D" id="3.40.630.30">
    <property type="match status" value="1"/>
</dbReference>
<feature type="compositionally biased region" description="Acidic residues" evidence="14">
    <location>
        <begin position="61"/>
        <end position="77"/>
    </location>
</feature>
<feature type="compositionally biased region" description="Low complexity" evidence="14">
    <location>
        <begin position="343"/>
        <end position="354"/>
    </location>
</feature>
<dbReference type="GeneID" id="26231646"/>
<dbReference type="GO" id="GO:0003712">
    <property type="term" value="F:transcription coregulator activity"/>
    <property type="evidence" value="ECO:0007669"/>
    <property type="project" value="TreeGrafter"/>
</dbReference>
<feature type="compositionally biased region" description="Low complexity" evidence="14">
    <location>
        <begin position="920"/>
        <end position="931"/>
    </location>
</feature>
<dbReference type="InterPro" id="IPR036388">
    <property type="entry name" value="WH-like_DNA-bd_sf"/>
</dbReference>
<evidence type="ECO:0000256" key="12">
    <source>
        <dbReference type="PIRSR" id="PIRSR602717-51"/>
    </source>
</evidence>
<dbReference type="SMART" id="SM00249">
    <property type="entry name" value="PHD"/>
    <property type="match status" value="1"/>
</dbReference>
<proteinExistence type="inferred from homology"/>
<keyword evidence="8" id="KW-0156">Chromatin regulator</keyword>
<comment type="catalytic activity">
    <reaction evidence="13">
        <text>L-lysyl-[protein] + acetyl-CoA = N(6)-acetyl-L-lysyl-[protein] + CoA + H(+)</text>
        <dbReference type="Rhea" id="RHEA:45948"/>
        <dbReference type="Rhea" id="RHEA-COMP:9752"/>
        <dbReference type="Rhea" id="RHEA-COMP:10731"/>
        <dbReference type="ChEBI" id="CHEBI:15378"/>
        <dbReference type="ChEBI" id="CHEBI:29969"/>
        <dbReference type="ChEBI" id="CHEBI:57287"/>
        <dbReference type="ChEBI" id="CHEBI:57288"/>
        <dbReference type="ChEBI" id="CHEBI:61930"/>
        <dbReference type="EC" id="2.3.1.48"/>
    </reaction>
</comment>
<dbReference type="SUPFAM" id="SSF55729">
    <property type="entry name" value="Acyl-CoA N-acyltransferases (Nat)"/>
    <property type="match status" value="1"/>
</dbReference>
<comment type="subcellular location">
    <subcellularLocation>
        <location evidence="1 13">Nucleus</location>
    </subcellularLocation>
</comment>
<keyword evidence="9" id="KW-0007">Acetylation</keyword>
<feature type="region of interest" description="Disordered" evidence="14">
    <location>
        <begin position="328"/>
        <end position="369"/>
    </location>
</feature>
<dbReference type="InterPro" id="IPR019787">
    <property type="entry name" value="Znf_PHD-finger"/>
</dbReference>
<dbReference type="InterPro" id="IPR001965">
    <property type="entry name" value="Znf_PHD"/>
</dbReference>
<evidence type="ECO:0000256" key="3">
    <source>
        <dbReference type="ARBA" id="ARBA00013184"/>
    </source>
</evidence>
<dbReference type="FunFam" id="3.40.630.30:FF:000001">
    <property type="entry name" value="Histone acetyltransferase"/>
    <property type="match status" value="1"/>
</dbReference>
<feature type="compositionally biased region" description="Acidic residues" evidence="14">
    <location>
        <begin position="173"/>
        <end position="189"/>
    </location>
</feature>
<dbReference type="GO" id="GO:0003682">
    <property type="term" value="F:chromatin binding"/>
    <property type="evidence" value="ECO:0007669"/>
    <property type="project" value="TreeGrafter"/>
</dbReference>
<reference evidence="16 17" key="1">
    <citation type="submission" date="2020-08" db="EMBL/GenBank/DDBJ databases">
        <title>The completed genome sequence of the pathogenic ascomycete fungus Penicillium digitatum.</title>
        <authorList>
            <person name="Wang M."/>
        </authorList>
    </citation>
    <scope>NUCLEOTIDE SEQUENCE [LARGE SCALE GENOMIC DNA]</scope>
    <source>
        <strain evidence="16 17">PdW03</strain>
    </source>
</reference>
<keyword evidence="10 13" id="KW-0539">Nucleus</keyword>
<evidence type="ECO:0000256" key="1">
    <source>
        <dbReference type="ARBA" id="ARBA00004123"/>
    </source>
</evidence>
<evidence type="ECO:0000256" key="4">
    <source>
        <dbReference type="ARBA" id="ARBA00022679"/>
    </source>
</evidence>
<feature type="compositionally biased region" description="Polar residues" evidence="14">
    <location>
        <begin position="908"/>
        <end position="917"/>
    </location>
</feature>
<dbReference type="InterPro" id="IPR013083">
    <property type="entry name" value="Znf_RING/FYVE/PHD"/>
</dbReference>
<evidence type="ECO:0000256" key="11">
    <source>
        <dbReference type="ARBA" id="ARBA00045805"/>
    </source>
</evidence>
<evidence type="ECO:0000256" key="14">
    <source>
        <dbReference type="SAM" id="MobiDB-lite"/>
    </source>
</evidence>
<keyword evidence="4 16" id="KW-0808">Transferase</keyword>
<evidence type="ECO:0000313" key="17">
    <source>
        <dbReference type="Proteomes" id="UP000595662"/>
    </source>
</evidence>
<dbReference type="PANTHER" id="PTHR10615">
    <property type="entry name" value="HISTONE ACETYLTRANSFERASE"/>
    <property type="match status" value="1"/>
</dbReference>
<dbReference type="PROSITE" id="PS51726">
    <property type="entry name" value="MYST_HAT"/>
    <property type="match status" value="1"/>
</dbReference>
<dbReference type="AlphaFoldDB" id="A0A7T7BN76"/>
<evidence type="ECO:0000256" key="5">
    <source>
        <dbReference type="ARBA" id="ARBA00022723"/>
    </source>
</evidence>
<evidence type="ECO:0000256" key="13">
    <source>
        <dbReference type="RuleBase" id="RU361211"/>
    </source>
</evidence>
<evidence type="ECO:0000256" key="8">
    <source>
        <dbReference type="ARBA" id="ARBA00022853"/>
    </source>
</evidence>
<dbReference type="Gene3D" id="3.30.60.60">
    <property type="entry name" value="N-acetyl transferase-like"/>
    <property type="match status" value="1"/>
</dbReference>
<dbReference type="InterPro" id="IPR050603">
    <property type="entry name" value="MYST_HAT"/>
</dbReference>
<feature type="region of interest" description="Disordered" evidence="14">
    <location>
        <begin position="44"/>
        <end position="192"/>
    </location>
</feature>
<dbReference type="EC" id="2.3.1.48" evidence="3 13"/>
<feature type="compositionally biased region" description="Acidic residues" evidence="14">
    <location>
        <begin position="93"/>
        <end position="103"/>
    </location>
</feature>
<feature type="compositionally biased region" description="Acidic residues" evidence="14">
    <location>
        <begin position="1110"/>
        <end position="1130"/>
    </location>
</feature>
<sequence length="1136" mass="125526">MLTQHRTDFSWAFTLRLETLNVNPERTAVLNLAVAVTFTMAATVPPANDEPGKLNPPVDPADSDLDAEGEEETDLYEMDQQLQDAVHRAYTREDDEDGPEEAADGNNSSVNLNGEDDDDNDEAEPVGAVKLPDDDAGSEEDYAESETADADADPGFEANDRDASEPESSDHDSEAEDWEAESNGGEDVETDIRSGSNCLVCSQDEEHDPSEDFEEWLTCVVCGDHSHRQCAREQEAYDETEDPWRCPSCIHNNLEPDTITNSATETGLGASALPKELLPAHAGTHDEGFHSIFNTSVDDEMLNSSRSLRKRKASSIEAEEHTPVLRKRLRQTSFRSDRPLSNDAALDGGDATADGDVHSPARTRSVRVRRTRAVDREHCRVVARQFGKLIIGFRLDETKISKITGSQIRPQRKKKKAPKPPPVAPEPQAHFVPLPPISYNSMTFFDRETDDAKSKPYGGILSEVEQDTSRTLPTQFDRDRFEQARLKAEDEWQQKVKEAELNGEATAHASQKVSGPPSKIKSINFGGYEIETWYAAPYPEEYSRNRVLYICEFCLKYMNSDFVAWRHKLKCPAKHPPGDEIYRDRSISIFEVDGRKNPVYCQNLCLLAKLFLGSKTLYYDVEPFLFYVMTEFDDLGCHFVGYFSKEKRPSSANNVSCILTLPIHQRKGYGNLLIDFSYLLTRIEGKNGSPEKPLSDMGLVSYRNYWRLILSYQLRDLKTPVSIADLSDRTGMTADDIVSALEGLRALVRDPITKTYAIRLDHKYYNEVISGWESKGYVQLNPDALLWTPYIMGRSNQSHFDRAPMHAVAPREDPDEDEDETETRATDYEGAIRMVNGSDRDTLAASAGPPSTLTLRPNGSHHSTVGKSEPPAIPNPAAGIPPSRFELWPPVPPAAPPKRKPGRPSGSTKLNTMSTTPMAPRNNGRNTPRRPSGLAMVTPGGSIRRGRSSILTNSPATEPTPSQANGSKLEQSKVVGEETAVDEDVENMAPAPREAAEVSEKDSERVNGYVAAKEPVKTNGIDAAEPESSEAKQTEAPRTPEKKTNSISRSPGTTVPRRFNDNPKTPRSVNRKTLVEKVHVVIPAEPGSASKSMGKAEDPKAVVNTNGTDADSDADADADAEVDAEYEVDGDVVMQT</sequence>
<organism evidence="16 17">
    <name type="scientific">Penicillium digitatum</name>
    <name type="common">Green mold</name>
    <dbReference type="NCBI Taxonomy" id="36651"/>
    <lineage>
        <taxon>Eukaryota</taxon>
        <taxon>Fungi</taxon>
        <taxon>Dikarya</taxon>
        <taxon>Ascomycota</taxon>
        <taxon>Pezizomycotina</taxon>
        <taxon>Eurotiomycetes</taxon>
        <taxon>Eurotiomycetidae</taxon>
        <taxon>Eurotiales</taxon>
        <taxon>Aspergillaceae</taxon>
        <taxon>Penicillium</taxon>
    </lineage>
</organism>
<dbReference type="GO" id="GO:0005634">
    <property type="term" value="C:nucleus"/>
    <property type="evidence" value="ECO:0007669"/>
    <property type="project" value="UniProtKB-SubCell"/>
</dbReference>
<evidence type="ECO:0000259" key="15">
    <source>
        <dbReference type="PROSITE" id="PS51726"/>
    </source>
</evidence>
<keyword evidence="6" id="KW-0863">Zinc-finger</keyword>
<dbReference type="Gene3D" id="3.30.40.10">
    <property type="entry name" value="Zinc/RING finger domain, C3HC4 (zinc finger)"/>
    <property type="match status" value="1"/>
</dbReference>
<keyword evidence="16" id="KW-0012">Acyltransferase</keyword>
<dbReference type="InterPro" id="IPR016181">
    <property type="entry name" value="Acyl_CoA_acyltransferase"/>
</dbReference>
<feature type="compositionally biased region" description="Basic and acidic residues" evidence="14">
    <location>
        <begin position="994"/>
        <end position="1005"/>
    </location>
</feature>
<keyword evidence="7" id="KW-0862">Zinc</keyword>
<dbReference type="Pfam" id="PF01853">
    <property type="entry name" value="MOZ_SAS"/>
    <property type="match status" value="1"/>
</dbReference>
<dbReference type="GO" id="GO:0004402">
    <property type="term" value="F:histone acetyltransferase activity"/>
    <property type="evidence" value="ECO:0007669"/>
    <property type="project" value="InterPro"/>
</dbReference>
<feature type="domain" description="MYST-type HAT" evidence="15">
    <location>
        <begin position="515"/>
        <end position="789"/>
    </location>
</feature>
<evidence type="ECO:0000256" key="9">
    <source>
        <dbReference type="ARBA" id="ARBA00022990"/>
    </source>
</evidence>
<feature type="compositionally biased region" description="Basic and acidic residues" evidence="14">
    <location>
        <begin position="1029"/>
        <end position="1044"/>
    </location>
</feature>
<name>A0A7T7BN76_PENDI</name>
<dbReference type="Pfam" id="PF16866">
    <property type="entry name" value="PHD_4"/>
    <property type="match status" value="1"/>
</dbReference>
<accession>A0A7T7BN76</accession>
<dbReference type="VEuPathDB" id="FungiDB:PDIP_33260"/>
<evidence type="ECO:0000256" key="10">
    <source>
        <dbReference type="ARBA" id="ARBA00023242"/>
    </source>
</evidence>
<feature type="compositionally biased region" description="Basic and acidic residues" evidence="14">
    <location>
        <begin position="158"/>
        <end position="172"/>
    </location>
</feature>
<dbReference type="GO" id="GO:0008270">
    <property type="term" value="F:zinc ion binding"/>
    <property type="evidence" value="ECO:0007669"/>
    <property type="project" value="UniProtKB-KW"/>
</dbReference>
<dbReference type="Gene3D" id="1.10.10.10">
    <property type="entry name" value="Winged helix-like DNA-binding domain superfamily/Winged helix DNA-binding domain"/>
    <property type="match status" value="1"/>
</dbReference>